<dbReference type="GeneID" id="18257667"/>
<dbReference type="GO" id="GO:0022857">
    <property type="term" value="F:transmembrane transporter activity"/>
    <property type="evidence" value="ECO:0007669"/>
    <property type="project" value="InterPro"/>
</dbReference>
<dbReference type="PROSITE" id="PS50850">
    <property type="entry name" value="MFS"/>
    <property type="match status" value="1"/>
</dbReference>
<dbReference type="GO" id="GO:0016020">
    <property type="term" value="C:membrane"/>
    <property type="evidence" value="ECO:0007669"/>
    <property type="project" value="UniProtKB-SubCell"/>
</dbReference>
<feature type="transmembrane region" description="Helical" evidence="7">
    <location>
        <begin position="203"/>
        <end position="224"/>
    </location>
</feature>
<dbReference type="InterPro" id="IPR036259">
    <property type="entry name" value="MFS_trans_sf"/>
</dbReference>
<feature type="transmembrane region" description="Helical" evidence="7">
    <location>
        <begin position="411"/>
        <end position="432"/>
    </location>
</feature>
<keyword evidence="2" id="KW-0813">Transport</keyword>
<proteinExistence type="predicted"/>
<dbReference type="KEGG" id="cthr:CTHT_0036290"/>
<dbReference type="PANTHER" id="PTHR43791:SF32">
    <property type="entry name" value="MAJOR FACILITATOR SUPERFAMILY (MFS) PROFILE DOMAIN-CONTAINING PROTEIN"/>
    <property type="match status" value="1"/>
</dbReference>
<keyword evidence="10" id="KW-1185">Reference proteome</keyword>
<evidence type="ECO:0000256" key="6">
    <source>
        <dbReference type="SAM" id="MobiDB-lite"/>
    </source>
</evidence>
<dbReference type="SUPFAM" id="SSF103473">
    <property type="entry name" value="MFS general substrate transporter"/>
    <property type="match status" value="1"/>
</dbReference>
<keyword evidence="5 7" id="KW-0472">Membrane</keyword>
<evidence type="ECO:0000313" key="9">
    <source>
        <dbReference type="EMBL" id="EGS21762.1"/>
    </source>
</evidence>
<feature type="compositionally biased region" description="Basic and acidic residues" evidence="6">
    <location>
        <begin position="488"/>
        <end position="511"/>
    </location>
</feature>
<dbReference type="InterPro" id="IPR011701">
    <property type="entry name" value="MFS"/>
</dbReference>
<evidence type="ECO:0000256" key="5">
    <source>
        <dbReference type="ARBA" id="ARBA00023136"/>
    </source>
</evidence>
<evidence type="ECO:0000313" key="10">
    <source>
        <dbReference type="Proteomes" id="UP000008066"/>
    </source>
</evidence>
<feature type="domain" description="Major facilitator superfamily (MFS) profile" evidence="8">
    <location>
        <begin position="44"/>
        <end position="466"/>
    </location>
</feature>
<evidence type="ECO:0000256" key="7">
    <source>
        <dbReference type="SAM" id="Phobius"/>
    </source>
</evidence>
<feature type="compositionally biased region" description="Polar residues" evidence="6">
    <location>
        <begin position="1"/>
        <end position="11"/>
    </location>
</feature>
<dbReference type="EMBL" id="GL988041">
    <property type="protein sequence ID" value="EGS21762.1"/>
    <property type="molecule type" value="Genomic_DNA"/>
</dbReference>
<accession>G0S7B8</accession>
<feature type="region of interest" description="Disordered" evidence="6">
    <location>
        <begin position="1"/>
        <end position="23"/>
    </location>
</feature>
<dbReference type="InterPro" id="IPR020846">
    <property type="entry name" value="MFS_dom"/>
</dbReference>
<evidence type="ECO:0000256" key="4">
    <source>
        <dbReference type="ARBA" id="ARBA00022989"/>
    </source>
</evidence>
<dbReference type="OrthoDB" id="2985014at2759"/>
<feature type="transmembrane region" description="Helical" evidence="7">
    <location>
        <begin position="320"/>
        <end position="338"/>
    </location>
</feature>
<dbReference type="Proteomes" id="UP000008066">
    <property type="component" value="Unassembled WGS sequence"/>
</dbReference>
<gene>
    <name evidence="9" type="ORF">CTHT_0036290</name>
</gene>
<evidence type="ECO:0000256" key="1">
    <source>
        <dbReference type="ARBA" id="ARBA00004141"/>
    </source>
</evidence>
<dbReference type="OMA" id="FGVIWTQ"/>
<keyword evidence="3 7" id="KW-0812">Transmembrane</keyword>
<dbReference type="Gene3D" id="1.20.1250.20">
    <property type="entry name" value="MFS general substrate transporter like domains"/>
    <property type="match status" value="2"/>
</dbReference>
<sequence length="520" mass="58247">MGAKTSVNSNHLPPPAEDEQPLSLQVDWTPEEEIRAKRKMDLILMPLLSLGFFCLQLDRGNIANAITDHFMEDVGITQNQFNVGQQLLSLGIVLTEIPANMILYRVGPGKWLTLQLFLFGTVSTFQAFQKGLGAYLTTRFLLGITESGFIPGGLWTLSTWYTREESAKRVIIFYFGNQLGQASSKLIAYGILHMRGVAGKPGWFWLFVLMGGFTIFTGFLYGFFFPDSFKNPHSTFLPHVKIFSDREVHILRTRVWLDDPAKGKKKKKIDRGAFGRTFLNWRLWIHGFISLCNNGPQRAFDTYGPTIVSSFGFPRLKSNAMAAVGLYLQVPMGFLFSYISDRYNMRGETVIAGFICHLVGYVFNRSFTALPPSLKGVRYFGVIWTQTFGTFSHPLNITWMSLTCTDSEQRALAMTMAIMGGNIAGIYGAQIFRSDDKPLYMRGFAVACAILSFGLVLAIIRYIDDRIRKKKLGDSIQPVTESGENSGGDEKLGSARFDEKNPQEVPGDGKKMQIAIDPVH</sequence>
<dbReference type="PANTHER" id="PTHR43791">
    <property type="entry name" value="PERMEASE-RELATED"/>
    <property type="match status" value="1"/>
</dbReference>
<protein>
    <recommendedName>
        <fullName evidence="8">Major facilitator superfamily (MFS) profile domain-containing protein</fullName>
    </recommendedName>
</protein>
<organism evidence="10">
    <name type="scientific">Chaetomium thermophilum (strain DSM 1495 / CBS 144.50 / IMI 039719)</name>
    <name type="common">Thermochaetoides thermophila</name>
    <dbReference type="NCBI Taxonomy" id="759272"/>
    <lineage>
        <taxon>Eukaryota</taxon>
        <taxon>Fungi</taxon>
        <taxon>Dikarya</taxon>
        <taxon>Ascomycota</taxon>
        <taxon>Pezizomycotina</taxon>
        <taxon>Sordariomycetes</taxon>
        <taxon>Sordariomycetidae</taxon>
        <taxon>Sordariales</taxon>
        <taxon>Chaetomiaceae</taxon>
        <taxon>Thermochaetoides</taxon>
    </lineage>
</organism>
<dbReference type="RefSeq" id="XP_006694058.1">
    <property type="nucleotide sequence ID" value="XM_006693995.1"/>
</dbReference>
<keyword evidence="4 7" id="KW-1133">Transmembrane helix</keyword>
<dbReference type="HOGENOM" id="CLU_001265_0_2_1"/>
<comment type="subcellular location">
    <subcellularLocation>
        <location evidence="1">Membrane</location>
        <topology evidence="1">Multi-pass membrane protein</topology>
    </subcellularLocation>
</comment>
<evidence type="ECO:0000256" key="3">
    <source>
        <dbReference type="ARBA" id="ARBA00022692"/>
    </source>
</evidence>
<dbReference type="eggNOG" id="KOG2533">
    <property type="taxonomic scope" value="Eukaryota"/>
</dbReference>
<evidence type="ECO:0000259" key="8">
    <source>
        <dbReference type="PROSITE" id="PS50850"/>
    </source>
</evidence>
<feature type="region of interest" description="Disordered" evidence="6">
    <location>
        <begin position="477"/>
        <end position="520"/>
    </location>
</feature>
<feature type="transmembrane region" description="Helical" evidence="7">
    <location>
        <begin position="444"/>
        <end position="463"/>
    </location>
</feature>
<reference evidence="9 10" key="1">
    <citation type="journal article" date="2011" name="Cell">
        <title>Insight into structure and assembly of the nuclear pore complex by utilizing the genome of a eukaryotic thermophile.</title>
        <authorList>
            <person name="Amlacher S."/>
            <person name="Sarges P."/>
            <person name="Flemming D."/>
            <person name="van Noort V."/>
            <person name="Kunze R."/>
            <person name="Devos D.P."/>
            <person name="Arumugam M."/>
            <person name="Bork P."/>
            <person name="Hurt E."/>
        </authorList>
    </citation>
    <scope>NUCLEOTIDE SEQUENCE [LARGE SCALE GENOMIC DNA]</scope>
    <source>
        <strain evidence="10">DSM 1495 / CBS 144.50 / IMI 039719</strain>
    </source>
</reference>
<dbReference type="Pfam" id="PF07690">
    <property type="entry name" value="MFS_1"/>
    <property type="match status" value="1"/>
</dbReference>
<name>G0S7B8_CHATD</name>
<evidence type="ECO:0000256" key="2">
    <source>
        <dbReference type="ARBA" id="ARBA00022448"/>
    </source>
</evidence>
<dbReference type="AlphaFoldDB" id="G0S7B8"/>